<dbReference type="EC" id="3.1.3.6" evidence="6"/>
<dbReference type="eggNOG" id="COG0671">
    <property type="taxonomic scope" value="Bacteria"/>
</dbReference>
<dbReference type="PANTHER" id="PTHR11575:SF24">
    <property type="entry name" value="5'-NUCLEOTIDASE"/>
    <property type="match status" value="1"/>
</dbReference>
<evidence type="ECO:0000256" key="2">
    <source>
        <dbReference type="SAM" id="MobiDB-lite"/>
    </source>
</evidence>
<evidence type="ECO:0000313" key="7">
    <source>
        <dbReference type="Proteomes" id="UP000029004"/>
    </source>
</evidence>
<dbReference type="SUPFAM" id="SSF55816">
    <property type="entry name" value="5'-nucleotidase (syn. UDP-sugar hydrolase), C-terminal domain"/>
    <property type="match status" value="1"/>
</dbReference>
<keyword evidence="3" id="KW-0472">Membrane</keyword>
<dbReference type="CDD" id="cd03397">
    <property type="entry name" value="PAP2_acid_phosphatase"/>
    <property type="match status" value="1"/>
</dbReference>
<keyword evidence="3" id="KW-0812">Transmembrane</keyword>
<dbReference type="InterPro" id="IPR006179">
    <property type="entry name" value="5_nucleotidase/apyrase"/>
</dbReference>
<dbReference type="EC" id="3.1.4.16" evidence="6"/>
<dbReference type="Pfam" id="PF02872">
    <property type="entry name" value="5_nucleotid_C"/>
    <property type="match status" value="1"/>
</dbReference>
<dbReference type="SUPFAM" id="SSF48317">
    <property type="entry name" value="Acid phosphatase/Vanadium-dependent haloperoxidase"/>
    <property type="match status" value="1"/>
</dbReference>
<dbReference type="Pfam" id="PF01569">
    <property type="entry name" value="PAP2"/>
    <property type="match status" value="1"/>
</dbReference>
<sequence length="1219" mass="126216">MTKGTQVKQVKRNTRIATRLFAAMVAAATLSGVGVATASADETAAPANGAATAAANGIAAGGASDKFDAAKYAATSEGRYDAATAGDDATVYSYGATRAAKPNLVQLLGEYDSYWQPATETTGGKVLNKTVLDHDDDFVQKINNAAAAGGDGTAATPQQQRALVDADLSAAETLPDSLGPVLGQYFSDGLADGSLNKVSDVFKYDTISTSTAKKHFQHPRPFEDRTNGGKNEITDISAGIKRVPDWTDAQGNTHSAEYDGLAGSGSFPSGHTTGAYSWGVALAGMFPQLAPEILARTSEAGNNRIVLGVHYPLDIMGGRIDGEAANGYYWSTYYDKYVKPASDQLQSYLAAKCVADGHATKQDSDYATVSECVDNLGANAANGYTNGFVDAVSKEPVTDRASALRVYKNRLTYGFAKTTAGTAFTAPEGSADLLKIAYPKLHRDQREAILAKTAIDGGYPLDSTSAGWQRLDLAAALSAKVTLNENGDVVKVEPGASAPSVIGEQYADNGGHPDSDGNGGSTKPDQPGKDAKQVTVFDITDFHGHIETGQWVEAAYRKLAVDHNPGNSVFVSSGDLVGASPFESSYFKDKPTLEMAKAWGLSVSALGNHELDKGTGDFNDRIADPRYGVDWVAANISGGKLTSKRLKPYTIKTINGKKVAFVGAITADLKNVVSPSVMQGVSVTDPVQAVNKVADQLSDGDPSNGEADAVVALIHEDGDTIRDDGAGLDANVDLVYGGHSHRNEYGSTTKSGAPIIEAGKYGQDAAAQDLYIEGTGKDAKVTVQNASQYAVTYVTNKNGTAPSKGFEGDDNGPAAKVYKQAQADSAAAGEKVIGTIDKSTDFAKGDWSAETQLGTLNADAALESAKKTEVGRNATIGFINPGGLRTDDLDSDGDKQITVKEAYSMLPFGNDNSVVDLTGKQLKTVLAQQWQEKDGKSNVVRLGISSNVTFTYTLTPDANTKVPVATVTDVYVDGKQIKDDDTVTVAANSFLLSGGDGFTGFTAQGAPRLTGTVDVQGLIDYLGAHPDVKGDESPAGVQLKSSSVEGGKVTLTFGLPVYAHGPKPLALGLYVNGVDFGVNELGSAKPSEFTVTKTLTADEQAKFGTAITSVYPQMLYTQAQIDDAKKAHANGGQGGQPGGQGGQGGGQGGQGGQGDNTPQNPTPGKGNGGTGANGTGKGNAAKGNGLSNTGASVAGIVAVVVLLAAAGGVTVAVRRRQQR</sequence>
<feature type="domain" description="Phosphatidic acid phosphatase type 2/haloperoxidase" evidence="5">
    <location>
        <begin position="194"/>
        <end position="330"/>
    </location>
</feature>
<dbReference type="GO" id="GO:0008768">
    <property type="term" value="F:UDP-sugar diphosphatase activity"/>
    <property type="evidence" value="ECO:0007669"/>
    <property type="project" value="TreeGrafter"/>
</dbReference>
<feature type="chain" id="PRO_5001820287" evidence="4">
    <location>
        <begin position="41"/>
        <end position="1219"/>
    </location>
</feature>
<keyword evidence="1 4" id="KW-0732">Signal</keyword>
<dbReference type="eggNOG" id="COG0737">
    <property type="taxonomic scope" value="Bacteria"/>
</dbReference>
<dbReference type="GO" id="GO:0008253">
    <property type="term" value="F:5'-nucleotidase activity"/>
    <property type="evidence" value="ECO:0007669"/>
    <property type="project" value="UniProtKB-EC"/>
</dbReference>
<keyword evidence="7" id="KW-1185">Reference proteome</keyword>
<evidence type="ECO:0000259" key="5">
    <source>
        <dbReference type="SMART" id="SM00014"/>
    </source>
</evidence>
<name>A0A087DR33_9BIFI</name>
<gene>
    <name evidence="6" type="ORF">BSTEL_0743</name>
</gene>
<evidence type="ECO:0000256" key="4">
    <source>
        <dbReference type="SAM" id="SignalP"/>
    </source>
</evidence>
<dbReference type="InterPro" id="IPR008334">
    <property type="entry name" value="5'-Nucleotdase_C"/>
</dbReference>
<dbReference type="InterPro" id="IPR029052">
    <property type="entry name" value="Metallo-depent_PP-like"/>
</dbReference>
<dbReference type="InterPro" id="IPR001011">
    <property type="entry name" value="Acid_Pase_classA_bac"/>
</dbReference>
<dbReference type="SMART" id="SM00014">
    <property type="entry name" value="acidPPc"/>
    <property type="match status" value="1"/>
</dbReference>
<dbReference type="EC" id="3.1.3.5" evidence="6"/>
<dbReference type="InterPro" id="IPR036938">
    <property type="entry name" value="PAP2/HPO_sf"/>
</dbReference>
<keyword evidence="3" id="KW-1133">Transmembrane helix</keyword>
<dbReference type="SUPFAM" id="SSF56300">
    <property type="entry name" value="Metallo-dependent phosphatases"/>
    <property type="match status" value="1"/>
</dbReference>
<dbReference type="InterPro" id="IPR036907">
    <property type="entry name" value="5'-Nucleotdase_C_sf"/>
</dbReference>
<dbReference type="GO" id="GO:0030288">
    <property type="term" value="C:outer membrane-bounded periplasmic space"/>
    <property type="evidence" value="ECO:0007669"/>
    <property type="project" value="InterPro"/>
</dbReference>
<reference evidence="6 7" key="1">
    <citation type="submission" date="2014-03" db="EMBL/GenBank/DDBJ databases">
        <title>Genomics of Bifidobacteria.</title>
        <authorList>
            <person name="Ventura M."/>
            <person name="Milani C."/>
            <person name="Lugli G.A."/>
        </authorList>
    </citation>
    <scope>NUCLEOTIDE SEQUENCE [LARGE SCALE GENOMIC DNA]</scope>
    <source>
        <strain evidence="6 7">DSM 23968</strain>
    </source>
</reference>
<dbReference type="PANTHER" id="PTHR11575">
    <property type="entry name" value="5'-NUCLEOTIDASE-RELATED"/>
    <property type="match status" value="1"/>
</dbReference>
<dbReference type="Pfam" id="PF00149">
    <property type="entry name" value="Metallophos"/>
    <property type="match status" value="1"/>
</dbReference>
<dbReference type="AlphaFoldDB" id="A0A087DR33"/>
<dbReference type="InterPro" id="IPR004843">
    <property type="entry name" value="Calcineurin-like_PHP"/>
</dbReference>
<dbReference type="GO" id="GO:0009166">
    <property type="term" value="P:nucleotide catabolic process"/>
    <property type="evidence" value="ECO:0007669"/>
    <property type="project" value="InterPro"/>
</dbReference>
<feature type="compositionally biased region" description="Gly residues" evidence="2">
    <location>
        <begin position="1131"/>
        <end position="1154"/>
    </location>
</feature>
<keyword evidence="6" id="KW-0378">Hydrolase</keyword>
<dbReference type="GO" id="GO:0008663">
    <property type="term" value="F:2',3'-cyclic-nucleotide 2'-phosphodiesterase activity"/>
    <property type="evidence" value="ECO:0007669"/>
    <property type="project" value="UniProtKB-EC"/>
</dbReference>
<organism evidence="6 7">
    <name type="scientific">Bifidobacterium stellenboschense</name>
    <dbReference type="NCBI Taxonomy" id="762211"/>
    <lineage>
        <taxon>Bacteria</taxon>
        <taxon>Bacillati</taxon>
        <taxon>Actinomycetota</taxon>
        <taxon>Actinomycetes</taxon>
        <taxon>Bifidobacteriales</taxon>
        <taxon>Bifidobacteriaceae</taxon>
        <taxon>Bifidobacterium</taxon>
    </lineage>
</organism>
<dbReference type="STRING" id="762211.BSTEL_0743"/>
<dbReference type="Gene3D" id="1.20.144.10">
    <property type="entry name" value="Phosphatidic acid phosphatase type 2/haloperoxidase"/>
    <property type="match status" value="1"/>
</dbReference>
<feature type="compositionally biased region" description="Gly residues" evidence="2">
    <location>
        <begin position="1165"/>
        <end position="1177"/>
    </location>
</feature>
<dbReference type="Gene3D" id="3.90.780.10">
    <property type="entry name" value="5'-Nucleotidase, C-terminal domain"/>
    <property type="match status" value="1"/>
</dbReference>
<dbReference type="GO" id="GO:0008254">
    <property type="term" value="F:3'-nucleotidase activity"/>
    <property type="evidence" value="ECO:0007669"/>
    <property type="project" value="UniProtKB-EC"/>
</dbReference>
<dbReference type="EMBL" id="JGZP01000010">
    <property type="protein sequence ID" value="KFI97983.1"/>
    <property type="molecule type" value="Genomic_DNA"/>
</dbReference>
<feature type="region of interest" description="Disordered" evidence="2">
    <location>
        <begin position="501"/>
        <end position="530"/>
    </location>
</feature>
<dbReference type="Gene3D" id="3.60.21.10">
    <property type="match status" value="1"/>
</dbReference>
<protein>
    <submittedName>
        <fullName evidence="6">Putative 5'-nucleotidase</fullName>
        <ecNumber evidence="6">3.1.3.5</ecNumber>
        <ecNumber evidence="6">3.1.3.6</ecNumber>
        <ecNumber evidence="6">3.1.4.16</ecNumber>
    </submittedName>
</protein>
<comment type="caution">
    <text evidence="6">The sequence shown here is derived from an EMBL/GenBank/DDBJ whole genome shotgun (WGS) entry which is preliminary data.</text>
</comment>
<dbReference type="InterPro" id="IPR000326">
    <property type="entry name" value="PAP2/HPO"/>
</dbReference>
<proteinExistence type="predicted"/>
<feature type="region of interest" description="Disordered" evidence="2">
    <location>
        <begin position="1126"/>
        <end position="1182"/>
    </location>
</feature>
<evidence type="ECO:0000256" key="1">
    <source>
        <dbReference type="ARBA" id="ARBA00022729"/>
    </source>
</evidence>
<feature type="signal peptide" evidence="4">
    <location>
        <begin position="1"/>
        <end position="40"/>
    </location>
</feature>
<evidence type="ECO:0000256" key="3">
    <source>
        <dbReference type="SAM" id="Phobius"/>
    </source>
</evidence>
<dbReference type="Proteomes" id="UP000029004">
    <property type="component" value="Unassembled WGS sequence"/>
</dbReference>
<evidence type="ECO:0000313" key="6">
    <source>
        <dbReference type="EMBL" id="KFI97983.1"/>
    </source>
</evidence>
<accession>A0A087DR33</accession>
<dbReference type="PRINTS" id="PR01607">
    <property type="entry name" value="APYRASEFAMLY"/>
</dbReference>
<dbReference type="GO" id="GO:0003993">
    <property type="term" value="F:acid phosphatase activity"/>
    <property type="evidence" value="ECO:0007669"/>
    <property type="project" value="InterPro"/>
</dbReference>
<feature type="transmembrane region" description="Helical" evidence="3">
    <location>
        <begin position="1193"/>
        <end position="1213"/>
    </location>
</feature>